<accession>A2FA89</accession>
<keyword evidence="2" id="KW-1185">Reference proteome</keyword>
<dbReference type="RefSeq" id="XP_001311093.1">
    <property type="nucleotide sequence ID" value="XM_001311092.1"/>
</dbReference>
<proteinExistence type="predicted"/>
<evidence type="ECO:0000313" key="1">
    <source>
        <dbReference type="EMBL" id="EAX98163.1"/>
    </source>
</evidence>
<reference evidence="1" key="2">
    <citation type="journal article" date="2007" name="Science">
        <title>Draft genome sequence of the sexually transmitted pathogen Trichomonas vaginalis.</title>
        <authorList>
            <person name="Carlton J.M."/>
            <person name="Hirt R.P."/>
            <person name="Silva J.C."/>
            <person name="Delcher A.L."/>
            <person name="Schatz M."/>
            <person name="Zhao Q."/>
            <person name="Wortman J.R."/>
            <person name="Bidwell S.L."/>
            <person name="Alsmark U.C.M."/>
            <person name="Besteiro S."/>
            <person name="Sicheritz-Ponten T."/>
            <person name="Noel C.J."/>
            <person name="Dacks J.B."/>
            <person name="Foster P.G."/>
            <person name="Simillion C."/>
            <person name="Van de Peer Y."/>
            <person name="Miranda-Saavedra D."/>
            <person name="Barton G.J."/>
            <person name="Westrop G.D."/>
            <person name="Mueller S."/>
            <person name="Dessi D."/>
            <person name="Fiori P.L."/>
            <person name="Ren Q."/>
            <person name="Paulsen I."/>
            <person name="Zhang H."/>
            <person name="Bastida-Corcuera F.D."/>
            <person name="Simoes-Barbosa A."/>
            <person name="Brown M.T."/>
            <person name="Hayes R.D."/>
            <person name="Mukherjee M."/>
            <person name="Okumura C.Y."/>
            <person name="Schneider R."/>
            <person name="Smith A.J."/>
            <person name="Vanacova S."/>
            <person name="Villalvazo M."/>
            <person name="Haas B.J."/>
            <person name="Pertea M."/>
            <person name="Feldblyum T.V."/>
            <person name="Utterback T.R."/>
            <person name="Shu C.L."/>
            <person name="Osoegawa K."/>
            <person name="de Jong P.J."/>
            <person name="Hrdy I."/>
            <person name="Horvathova L."/>
            <person name="Zubacova Z."/>
            <person name="Dolezal P."/>
            <person name="Malik S.B."/>
            <person name="Logsdon J.M. Jr."/>
            <person name="Henze K."/>
            <person name="Gupta A."/>
            <person name="Wang C.C."/>
            <person name="Dunne R.L."/>
            <person name="Upcroft J.A."/>
            <person name="Upcroft P."/>
            <person name="White O."/>
            <person name="Salzberg S.L."/>
            <person name="Tang P."/>
            <person name="Chiu C.-H."/>
            <person name="Lee Y.-S."/>
            <person name="Embley T.M."/>
            <person name="Coombs G.H."/>
            <person name="Mottram J.C."/>
            <person name="Tachezy J."/>
            <person name="Fraser-Liggett C.M."/>
            <person name="Johnson P.J."/>
        </authorList>
    </citation>
    <scope>NUCLEOTIDE SEQUENCE [LARGE SCALE GENOMIC DNA]</scope>
    <source>
        <strain evidence="1">G3</strain>
    </source>
</reference>
<dbReference type="OrthoDB" id="413746at2759"/>
<reference evidence="1" key="1">
    <citation type="submission" date="2006-10" db="EMBL/GenBank/DDBJ databases">
        <authorList>
            <person name="Amadeo P."/>
            <person name="Zhao Q."/>
            <person name="Wortman J."/>
            <person name="Fraser-Liggett C."/>
            <person name="Carlton J."/>
        </authorList>
    </citation>
    <scope>NUCLEOTIDE SEQUENCE</scope>
    <source>
        <strain evidence="1">G3</strain>
    </source>
</reference>
<dbReference type="KEGG" id="tva:4755959"/>
<dbReference type="EMBL" id="DS113685">
    <property type="protein sequence ID" value="EAX98163.1"/>
    <property type="molecule type" value="Genomic_DNA"/>
</dbReference>
<gene>
    <name evidence="1" type="ORF">TVAG_047640</name>
</gene>
<name>A2FA89_TRIV3</name>
<dbReference type="AlphaFoldDB" id="A2FA89"/>
<evidence type="ECO:0000313" key="2">
    <source>
        <dbReference type="Proteomes" id="UP000001542"/>
    </source>
</evidence>
<dbReference type="VEuPathDB" id="TrichDB:TVAGG3_0485330"/>
<dbReference type="InParanoid" id="A2FA89"/>
<protein>
    <submittedName>
        <fullName evidence="1">Uncharacterized protein</fullName>
    </submittedName>
</protein>
<sequence>MLAADYIFPPSTNFKFRIYEITVLDLEEKAKSICGDIEFLKNSHLAQIAKENARNFSKCDYCEKIRTDPGSNSTENDAAFAYLMGNKTLNILNWVRTLRSSSCRCSIIFIVTQQIYETHHKSVWGDLQNCGVTIHIVPYNNMAFFSDIRMCRKVIEYVFAAFLAPYFDRIMFSDVFDTIFQKDPFQRDVPRDKVALSIERVTYQHQIWERIFMQETFSYDFGQKLFNYNKFVINSGFTLGKPELIERFYYLMVTSGRFFQPKVLDQTFFNYIIYTKQFTQIWVDFNATYYASACYSVYELEPRADSYMYDWDTKTAPAVIHQMDRICPLTNHIYKTCPAHNKYYNSEYRKSYEHQRCNALFNPNDRSYLDSRNATIDF</sequence>
<dbReference type="Proteomes" id="UP000001542">
    <property type="component" value="Unassembled WGS sequence"/>
</dbReference>
<dbReference type="InterPro" id="IPR029044">
    <property type="entry name" value="Nucleotide-diphossugar_trans"/>
</dbReference>
<organism evidence="1 2">
    <name type="scientific">Trichomonas vaginalis (strain ATCC PRA-98 / G3)</name>
    <dbReference type="NCBI Taxonomy" id="412133"/>
    <lineage>
        <taxon>Eukaryota</taxon>
        <taxon>Metamonada</taxon>
        <taxon>Parabasalia</taxon>
        <taxon>Trichomonadida</taxon>
        <taxon>Trichomonadidae</taxon>
        <taxon>Trichomonas</taxon>
    </lineage>
</organism>
<dbReference type="VEuPathDB" id="TrichDB:TVAG_047640"/>
<dbReference type="SUPFAM" id="SSF53448">
    <property type="entry name" value="Nucleotide-diphospho-sugar transferases"/>
    <property type="match status" value="1"/>
</dbReference>